<feature type="region of interest" description="Disordered" evidence="1">
    <location>
        <begin position="271"/>
        <end position="333"/>
    </location>
</feature>
<feature type="region of interest" description="Disordered" evidence="1">
    <location>
        <begin position="445"/>
        <end position="511"/>
    </location>
</feature>
<feature type="region of interest" description="Disordered" evidence="1">
    <location>
        <begin position="208"/>
        <end position="239"/>
    </location>
</feature>
<proteinExistence type="predicted"/>
<sequence>MAKRAGHSNKMNTSCGKYPALSRVTQADRRGAATTRWKLTAIVHHAGAAPRGSHATRPVGLPFPFPIRVPPGLVDHGRPGPATTVKRATFRVRRRASFTNAARAGVVTRVAPTATNAHPVCPPPWGRASPRSYPAKLPVRVTATTPNLRGRVNRLCSTGAPTPDRPVTTDELPRPYLGNPVLEGYSEPPPKELKLHPGTNFVADTIANEPEGNPADGGPPVLNGATIQEVLPPGGPYQGVAATTSARVAAAPGGSPGGGAADEDDLLRTRLQSTRPTTPPWCVSTPCGSATTEDEIGPGELHQQGGEPPEKIEDSHELTQTDPTPATPEGIDELPRRKEQDTLFSGFFLFYHKLSPNRTTTRTRPQMVTVGPPHNRGANPGGSPATTVVQGNSHPDGVTPRGHPRVDLTERYGTPSLVDPTGSPRDGHPRFFLDHPMGVVNRVHRGSSNPGALSRPHGVPRGGGHPPLVRQPGTNTNGGKPLRRDPSGNFRGKTTLVPRARATQPNWDTRVPTGIHRSRVAVPGAGGVGVTPVVIYPPGVTPATGVTRDKRPPGPTVRVSGSPPPAGWG</sequence>
<keyword evidence="3" id="KW-1185">Reference proteome</keyword>
<protein>
    <submittedName>
        <fullName evidence="2">Putative extracellular threonine rich protein</fullName>
    </submittedName>
</protein>
<dbReference type="Proteomes" id="UP000241769">
    <property type="component" value="Unassembled WGS sequence"/>
</dbReference>
<dbReference type="AlphaFoldDB" id="A0A2P6NHV5"/>
<evidence type="ECO:0000313" key="2">
    <source>
        <dbReference type="EMBL" id="PRP83538.1"/>
    </source>
</evidence>
<name>A0A2P6NHV5_9EUKA</name>
<feature type="region of interest" description="Disordered" evidence="1">
    <location>
        <begin position="541"/>
        <end position="569"/>
    </location>
</feature>
<feature type="region of interest" description="Disordered" evidence="1">
    <location>
        <begin position="152"/>
        <end position="174"/>
    </location>
</feature>
<evidence type="ECO:0000313" key="3">
    <source>
        <dbReference type="Proteomes" id="UP000241769"/>
    </source>
</evidence>
<dbReference type="EMBL" id="MDYQ01000081">
    <property type="protein sequence ID" value="PRP83538.1"/>
    <property type="molecule type" value="Genomic_DNA"/>
</dbReference>
<dbReference type="InParanoid" id="A0A2P6NHV5"/>
<feature type="compositionally biased region" description="Basic and acidic residues" evidence="1">
    <location>
        <begin position="308"/>
        <end position="319"/>
    </location>
</feature>
<organism evidence="2 3">
    <name type="scientific">Planoprotostelium fungivorum</name>
    <dbReference type="NCBI Taxonomy" id="1890364"/>
    <lineage>
        <taxon>Eukaryota</taxon>
        <taxon>Amoebozoa</taxon>
        <taxon>Evosea</taxon>
        <taxon>Variosea</taxon>
        <taxon>Cavosteliida</taxon>
        <taxon>Cavosteliaceae</taxon>
        <taxon>Planoprotostelium</taxon>
    </lineage>
</organism>
<comment type="caution">
    <text evidence="2">The sequence shown here is derived from an EMBL/GenBank/DDBJ whole genome shotgun (WGS) entry which is preliminary data.</text>
</comment>
<reference evidence="2 3" key="1">
    <citation type="journal article" date="2018" name="Genome Biol. Evol.">
        <title>Multiple Roots of Fruiting Body Formation in Amoebozoa.</title>
        <authorList>
            <person name="Hillmann F."/>
            <person name="Forbes G."/>
            <person name="Novohradska S."/>
            <person name="Ferling I."/>
            <person name="Riege K."/>
            <person name="Groth M."/>
            <person name="Westermann M."/>
            <person name="Marz M."/>
            <person name="Spaller T."/>
            <person name="Winckler T."/>
            <person name="Schaap P."/>
            <person name="Glockner G."/>
        </authorList>
    </citation>
    <scope>NUCLEOTIDE SEQUENCE [LARGE SCALE GENOMIC DNA]</scope>
    <source>
        <strain evidence="2 3">Jena</strain>
    </source>
</reference>
<feature type="region of interest" description="Disordered" evidence="1">
    <location>
        <begin position="392"/>
        <end position="427"/>
    </location>
</feature>
<accession>A0A2P6NHV5</accession>
<evidence type="ECO:0000256" key="1">
    <source>
        <dbReference type="SAM" id="MobiDB-lite"/>
    </source>
</evidence>
<gene>
    <name evidence="2" type="ORF">PROFUN_04412</name>
</gene>